<dbReference type="InterPro" id="IPR002347">
    <property type="entry name" value="SDR_fam"/>
</dbReference>
<proteinExistence type="predicted"/>
<gene>
    <name evidence="2" type="ORF">K469DRAFT_721535</name>
</gene>
<dbReference type="PANTHER" id="PTHR45458:SF1">
    <property type="entry name" value="SHORT CHAIN DEHYDROGENASE"/>
    <property type="match status" value="1"/>
</dbReference>
<keyword evidence="3" id="KW-1185">Reference proteome</keyword>
<reference evidence="2" key="1">
    <citation type="journal article" date="2020" name="Stud. Mycol.">
        <title>101 Dothideomycetes genomes: a test case for predicting lifestyles and emergence of pathogens.</title>
        <authorList>
            <person name="Haridas S."/>
            <person name="Albert R."/>
            <person name="Binder M."/>
            <person name="Bloem J."/>
            <person name="Labutti K."/>
            <person name="Salamov A."/>
            <person name="Andreopoulos B."/>
            <person name="Baker S."/>
            <person name="Barry K."/>
            <person name="Bills G."/>
            <person name="Bluhm B."/>
            <person name="Cannon C."/>
            <person name="Castanera R."/>
            <person name="Culley D."/>
            <person name="Daum C."/>
            <person name="Ezra D."/>
            <person name="Gonzalez J."/>
            <person name="Henrissat B."/>
            <person name="Kuo A."/>
            <person name="Liang C."/>
            <person name="Lipzen A."/>
            <person name="Lutzoni F."/>
            <person name="Magnuson J."/>
            <person name="Mondo S."/>
            <person name="Nolan M."/>
            <person name="Ohm R."/>
            <person name="Pangilinan J."/>
            <person name="Park H.-J."/>
            <person name="Ramirez L."/>
            <person name="Alfaro M."/>
            <person name="Sun H."/>
            <person name="Tritt A."/>
            <person name="Yoshinaga Y."/>
            <person name="Zwiers L.-H."/>
            <person name="Turgeon B."/>
            <person name="Goodwin S."/>
            <person name="Spatafora J."/>
            <person name="Crous P."/>
            <person name="Grigoriev I."/>
        </authorList>
    </citation>
    <scope>NUCLEOTIDE SEQUENCE</scope>
    <source>
        <strain evidence="2">CBS 207.26</strain>
    </source>
</reference>
<dbReference type="GO" id="GO:0016616">
    <property type="term" value="F:oxidoreductase activity, acting on the CH-OH group of donors, NAD or NADP as acceptor"/>
    <property type="evidence" value="ECO:0007669"/>
    <property type="project" value="TreeGrafter"/>
</dbReference>
<evidence type="ECO:0000313" key="2">
    <source>
        <dbReference type="EMBL" id="KAF2190637.1"/>
    </source>
</evidence>
<organism evidence="2 3">
    <name type="scientific">Zopfia rhizophila CBS 207.26</name>
    <dbReference type="NCBI Taxonomy" id="1314779"/>
    <lineage>
        <taxon>Eukaryota</taxon>
        <taxon>Fungi</taxon>
        <taxon>Dikarya</taxon>
        <taxon>Ascomycota</taxon>
        <taxon>Pezizomycotina</taxon>
        <taxon>Dothideomycetes</taxon>
        <taxon>Dothideomycetes incertae sedis</taxon>
        <taxon>Zopfiaceae</taxon>
        <taxon>Zopfia</taxon>
    </lineage>
</organism>
<sequence>MNQIPDVLFADQGFTTWLIVGASRGIGLEFVRQLLVRKDRIIATVREPWAAHASALWGQAGSDHGRCQMYICDILSEDSIVKFVSQLTTISNLKIDYVVICAGVLRYPNRSTELSFDEFAFHLHTNTIGPIITAQKLLQTNIPIGTIVFLSSDSGSHGTFREIEDGFAAYAASKSALNMALRHMAAELKRKDDDTIILAMHPGEVATDMSNINIPWEVQGIISPEESVRKMIDVIQSKGIQHSGTFWTWEGKPYVW</sequence>
<name>A0A6A6EF14_9PEZI</name>
<dbReference type="InterPro" id="IPR036291">
    <property type="entry name" value="NAD(P)-bd_dom_sf"/>
</dbReference>
<dbReference type="SUPFAM" id="SSF51735">
    <property type="entry name" value="NAD(P)-binding Rossmann-fold domains"/>
    <property type="match status" value="1"/>
</dbReference>
<dbReference type="PANTHER" id="PTHR45458">
    <property type="entry name" value="SHORT-CHAIN DEHYDROGENASE/REDUCTASE SDR"/>
    <property type="match status" value="1"/>
</dbReference>
<dbReference type="SMART" id="SM00822">
    <property type="entry name" value="PKS_KR"/>
    <property type="match status" value="1"/>
</dbReference>
<dbReference type="Proteomes" id="UP000800200">
    <property type="component" value="Unassembled WGS sequence"/>
</dbReference>
<dbReference type="Pfam" id="PF00106">
    <property type="entry name" value="adh_short"/>
    <property type="match status" value="1"/>
</dbReference>
<dbReference type="AlphaFoldDB" id="A0A6A6EF14"/>
<accession>A0A6A6EF14</accession>
<feature type="domain" description="Ketoreductase" evidence="1">
    <location>
        <begin position="15"/>
        <end position="209"/>
    </location>
</feature>
<dbReference type="InterPro" id="IPR052184">
    <property type="entry name" value="SDR_enzymes"/>
</dbReference>
<evidence type="ECO:0000259" key="1">
    <source>
        <dbReference type="SMART" id="SM00822"/>
    </source>
</evidence>
<dbReference type="InterPro" id="IPR057326">
    <property type="entry name" value="KR_dom"/>
</dbReference>
<evidence type="ECO:0000313" key="3">
    <source>
        <dbReference type="Proteomes" id="UP000800200"/>
    </source>
</evidence>
<dbReference type="OrthoDB" id="5296at2759"/>
<dbReference type="Gene3D" id="3.40.50.720">
    <property type="entry name" value="NAD(P)-binding Rossmann-like Domain"/>
    <property type="match status" value="1"/>
</dbReference>
<dbReference type="EMBL" id="ML994618">
    <property type="protein sequence ID" value="KAF2190637.1"/>
    <property type="molecule type" value="Genomic_DNA"/>
</dbReference>
<protein>
    <submittedName>
        <fullName evidence="2">NAD(P)-binding protein</fullName>
    </submittedName>
</protein>
<dbReference type="PRINTS" id="PR00081">
    <property type="entry name" value="GDHRDH"/>
</dbReference>